<dbReference type="Gene3D" id="3.90.550.10">
    <property type="entry name" value="Spore Coat Polysaccharide Biosynthesis Protein SpsA, Chain A"/>
    <property type="match status" value="1"/>
</dbReference>
<sequence>MLKRVGAYASKNAKDFDLSSYGVWCKRIDAALLVIPVCRKSQVGLRGRFFDHSPHLYNMISHLGVYKRSLVESVGGFRDEFVGSQDYDLALRCIEQTAVENIAHIPNVLYHWRIHDSGTAKSGDADPMPKMQRLER</sequence>
<name>A0A935JYV0_9RHOO</name>
<dbReference type="Proteomes" id="UP000739411">
    <property type="component" value="Unassembled WGS sequence"/>
</dbReference>
<evidence type="ECO:0000313" key="1">
    <source>
        <dbReference type="EMBL" id="MBK7416212.1"/>
    </source>
</evidence>
<reference evidence="1 2" key="1">
    <citation type="submission" date="2020-10" db="EMBL/GenBank/DDBJ databases">
        <title>Connecting structure to function with the recovery of over 1000 high-quality activated sludge metagenome-assembled genomes encoding full-length rRNA genes using long-read sequencing.</title>
        <authorList>
            <person name="Singleton C.M."/>
            <person name="Petriglieri F."/>
            <person name="Kristensen J.M."/>
            <person name="Kirkegaard R.H."/>
            <person name="Michaelsen T.Y."/>
            <person name="Andersen M.H."/>
            <person name="Karst S.M."/>
            <person name="Dueholm M.S."/>
            <person name="Nielsen P.H."/>
            <person name="Albertsen M."/>
        </authorList>
    </citation>
    <scope>NUCLEOTIDE SEQUENCE [LARGE SCALE GENOMIC DNA]</scope>
    <source>
        <strain evidence="1">EsbW_18-Q3-R4-48_BATAC.463</strain>
    </source>
</reference>
<accession>A0A935JYV0</accession>
<dbReference type="SUPFAM" id="SSF53448">
    <property type="entry name" value="Nucleotide-diphospho-sugar transferases"/>
    <property type="match status" value="1"/>
</dbReference>
<dbReference type="AlphaFoldDB" id="A0A935JYV0"/>
<gene>
    <name evidence="1" type="ORF">IPJ38_15000</name>
</gene>
<proteinExistence type="predicted"/>
<dbReference type="EMBL" id="JADJMS010000035">
    <property type="protein sequence ID" value="MBK7416212.1"/>
    <property type="molecule type" value="Genomic_DNA"/>
</dbReference>
<dbReference type="InterPro" id="IPR029044">
    <property type="entry name" value="Nucleotide-diphossugar_trans"/>
</dbReference>
<organism evidence="1 2">
    <name type="scientific">Candidatus Dechloromonas phosphorivorans</name>
    <dbReference type="NCBI Taxonomy" id="2899244"/>
    <lineage>
        <taxon>Bacteria</taxon>
        <taxon>Pseudomonadati</taxon>
        <taxon>Pseudomonadota</taxon>
        <taxon>Betaproteobacteria</taxon>
        <taxon>Rhodocyclales</taxon>
        <taxon>Azonexaceae</taxon>
        <taxon>Dechloromonas</taxon>
    </lineage>
</organism>
<comment type="caution">
    <text evidence="1">The sequence shown here is derived from an EMBL/GenBank/DDBJ whole genome shotgun (WGS) entry which is preliminary data.</text>
</comment>
<evidence type="ECO:0000313" key="2">
    <source>
        <dbReference type="Proteomes" id="UP000739411"/>
    </source>
</evidence>
<protein>
    <submittedName>
        <fullName evidence="1">Uncharacterized protein</fullName>
    </submittedName>
</protein>